<reference evidence="2" key="1">
    <citation type="journal article" date="2019" name="Int. J. Syst. Evol. Microbiol.">
        <title>The Global Catalogue of Microorganisms (GCM) 10K type strain sequencing project: providing services to taxonomists for standard genome sequencing and annotation.</title>
        <authorList>
            <consortium name="The Broad Institute Genomics Platform"/>
            <consortium name="The Broad Institute Genome Sequencing Center for Infectious Disease"/>
            <person name="Wu L."/>
            <person name="Ma J."/>
        </authorList>
    </citation>
    <scope>NUCLEOTIDE SEQUENCE [LARGE SCALE GENOMIC DNA]</scope>
    <source>
        <strain evidence="2">CCUG 60527</strain>
    </source>
</reference>
<dbReference type="EMBL" id="JBHTJR010000051">
    <property type="protein sequence ID" value="MFD0993760.1"/>
    <property type="molecule type" value="Genomic_DNA"/>
</dbReference>
<organism evidence="1 2">
    <name type="scientific">Tenacibaculum geojense</name>
    <dbReference type="NCBI Taxonomy" id="915352"/>
    <lineage>
        <taxon>Bacteria</taxon>
        <taxon>Pseudomonadati</taxon>
        <taxon>Bacteroidota</taxon>
        <taxon>Flavobacteriia</taxon>
        <taxon>Flavobacteriales</taxon>
        <taxon>Flavobacteriaceae</taxon>
        <taxon>Tenacibaculum</taxon>
    </lineage>
</organism>
<dbReference type="RefSeq" id="WP_386108344.1">
    <property type="nucleotide sequence ID" value="NZ_JBHTJR010000051.1"/>
</dbReference>
<dbReference type="Pfam" id="PF25594">
    <property type="entry name" value="GldB_lipo"/>
    <property type="match status" value="1"/>
</dbReference>
<proteinExistence type="predicted"/>
<name>A0ABW3JU47_9FLAO</name>
<protein>
    <submittedName>
        <fullName evidence="1">Gliding motility lipoprotein GldB</fullName>
    </submittedName>
</protein>
<evidence type="ECO:0000313" key="2">
    <source>
        <dbReference type="Proteomes" id="UP001597062"/>
    </source>
</evidence>
<keyword evidence="2" id="KW-1185">Reference proteome</keyword>
<gene>
    <name evidence="1" type="primary">gldB</name>
    <name evidence="1" type="ORF">ACFQ1U_11135</name>
</gene>
<dbReference type="NCBIfam" id="TIGR03514">
    <property type="entry name" value="GldB_lipo"/>
    <property type="match status" value="1"/>
</dbReference>
<dbReference type="Proteomes" id="UP001597062">
    <property type="component" value="Unassembled WGS sequence"/>
</dbReference>
<dbReference type="PROSITE" id="PS51257">
    <property type="entry name" value="PROKAR_LIPOPROTEIN"/>
    <property type="match status" value="1"/>
</dbReference>
<accession>A0ABW3JU47</accession>
<comment type="caution">
    <text evidence="1">The sequence shown here is derived from an EMBL/GenBank/DDBJ whole genome shotgun (WGS) entry which is preliminary data.</text>
</comment>
<dbReference type="InterPro" id="IPR019853">
    <property type="entry name" value="GldB-like"/>
</dbReference>
<sequence length="318" mass="37669">MRKFLFILIAVTSILSCNSRKNNDIDVSSIPVDFTVKRFDIDFYTADSSTLPKIKSKYPLLFPPQPDSIWLQKINDSDERELFAETQKIYKDFSQQKEELTLLFKHIKHYNNSFKEPNVITMLTNVDYDNRVVYADSLLLISIDAYLGTNHPFYEDYPFYIKENLDKEHLIVDVASAIINQEVLPNTKRTFIDKMIYEGKKMYVMDLFLPSVSDKEKAGYSTEKYNWILHNEEEVWRYFIDKELLYSTDTKLNRRFLDLAPFSKFYTEYDRLSPGSVGVWVGWQIVRSYMRNNDVSLPELLKADEDEIFKKSKYKPKR</sequence>
<keyword evidence="1" id="KW-0449">Lipoprotein</keyword>
<evidence type="ECO:0000313" key="1">
    <source>
        <dbReference type="EMBL" id="MFD0993760.1"/>
    </source>
</evidence>